<keyword evidence="1" id="KW-0732">Signal</keyword>
<evidence type="ECO:0000256" key="1">
    <source>
        <dbReference type="SAM" id="SignalP"/>
    </source>
</evidence>
<dbReference type="EMBL" id="JBHSJD010000007">
    <property type="protein sequence ID" value="MFC5022960.1"/>
    <property type="molecule type" value="Genomic_DNA"/>
</dbReference>
<organism evidence="2 3">
    <name type="scientific">Streptomyces coeruleoprunus</name>
    <dbReference type="NCBI Taxonomy" id="285563"/>
    <lineage>
        <taxon>Bacteria</taxon>
        <taxon>Bacillati</taxon>
        <taxon>Actinomycetota</taxon>
        <taxon>Actinomycetes</taxon>
        <taxon>Kitasatosporales</taxon>
        <taxon>Streptomycetaceae</taxon>
        <taxon>Streptomyces</taxon>
    </lineage>
</organism>
<reference evidence="3" key="1">
    <citation type="journal article" date="2019" name="Int. J. Syst. Evol. Microbiol.">
        <title>The Global Catalogue of Microorganisms (GCM) 10K type strain sequencing project: providing services to taxonomists for standard genome sequencing and annotation.</title>
        <authorList>
            <consortium name="The Broad Institute Genomics Platform"/>
            <consortium name="The Broad Institute Genome Sequencing Center for Infectious Disease"/>
            <person name="Wu L."/>
            <person name="Ma J."/>
        </authorList>
    </citation>
    <scope>NUCLEOTIDE SEQUENCE [LARGE SCALE GENOMIC DNA]</scope>
    <source>
        <strain evidence="3">CGMCC 4.1648</strain>
    </source>
</reference>
<dbReference type="Proteomes" id="UP001595829">
    <property type="component" value="Unassembled WGS sequence"/>
</dbReference>
<accession>A0ABV9XFL6</accession>
<proteinExistence type="predicted"/>
<keyword evidence="3" id="KW-1185">Reference proteome</keyword>
<feature type="chain" id="PRO_5046045869" evidence="1">
    <location>
        <begin position="29"/>
        <end position="84"/>
    </location>
</feature>
<name>A0ABV9XFL6_9ACTN</name>
<sequence>MKPISRVLLGAVTAATLLCGGTAGTALASDWDGIAGGTVDDGRDQYGNVYQRPVHYEINRCGNHFTSNGTGTASAPGGHVNICD</sequence>
<evidence type="ECO:0000313" key="2">
    <source>
        <dbReference type="EMBL" id="MFC5022960.1"/>
    </source>
</evidence>
<gene>
    <name evidence="2" type="ORF">ACFPM3_12545</name>
</gene>
<dbReference type="RefSeq" id="WP_345690371.1">
    <property type="nucleotide sequence ID" value="NZ_BAABIT010000001.1"/>
</dbReference>
<evidence type="ECO:0000313" key="3">
    <source>
        <dbReference type="Proteomes" id="UP001595829"/>
    </source>
</evidence>
<comment type="caution">
    <text evidence="2">The sequence shown here is derived from an EMBL/GenBank/DDBJ whole genome shotgun (WGS) entry which is preliminary data.</text>
</comment>
<protein>
    <submittedName>
        <fullName evidence="2">Chaplin</fullName>
    </submittedName>
</protein>
<feature type="signal peptide" evidence="1">
    <location>
        <begin position="1"/>
        <end position="28"/>
    </location>
</feature>